<keyword evidence="1" id="KW-1133">Transmembrane helix</keyword>
<dbReference type="Gene3D" id="3.30.565.10">
    <property type="entry name" value="Histidine kinase-like ATPase, C-terminal domain"/>
    <property type="match status" value="1"/>
</dbReference>
<name>A0A173ZE38_9FIRM</name>
<accession>A0A173ZE38</accession>
<protein>
    <submittedName>
        <fullName evidence="3">Sensory histidine kinase DcuS</fullName>
    </submittedName>
</protein>
<keyword evidence="1" id="KW-0472">Membrane</keyword>
<keyword evidence="3" id="KW-0418">Kinase</keyword>
<dbReference type="EMBL" id="CYZN01000005">
    <property type="protein sequence ID" value="CUN73949.1"/>
    <property type="molecule type" value="Genomic_DNA"/>
</dbReference>
<dbReference type="InterPro" id="IPR036890">
    <property type="entry name" value="HATPase_C_sf"/>
</dbReference>
<dbReference type="GO" id="GO:0016301">
    <property type="term" value="F:kinase activity"/>
    <property type="evidence" value="ECO:0007669"/>
    <property type="project" value="UniProtKB-KW"/>
</dbReference>
<dbReference type="Pfam" id="PF14501">
    <property type="entry name" value="HATPase_c_5"/>
    <property type="match status" value="1"/>
</dbReference>
<keyword evidence="1" id="KW-0812">Transmembrane</keyword>
<organism evidence="3 4">
    <name type="scientific">Blautia wexlerae</name>
    <dbReference type="NCBI Taxonomy" id="418240"/>
    <lineage>
        <taxon>Bacteria</taxon>
        <taxon>Bacillati</taxon>
        <taxon>Bacillota</taxon>
        <taxon>Clostridia</taxon>
        <taxon>Lachnospirales</taxon>
        <taxon>Lachnospiraceae</taxon>
        <taxon>Blautia</taxon>
    </lineage>
</organism>
<evidence type="ECO:0000313" key="4">
    <source>
        <dbReference type="Proteomes" id="UP000095431"/>
    </source>
</evidence>
<gene>
    <name evidence="3" type="ORF">ERS852478_00945</name>
</gene>
<dbReference type="SUPFAM" id="SSF55874">
    <property type="entry name" value="ATPase domain of HSP90 chaperone/DNA topoisomerase II/histidine kinase"/>
    <property type="match status" value="1"/>
</dbReference>
<dbReference type="PANTHER" id="PTHR40448">
    <property type="entry name" value="TWO-COMPONENT SENSOR HISTIDINE KINASE"/>
    <property type="match status" value="1"/>
</dbReference>
<dbReference type="Proteomes" id="UP000095431">
    <property type="component" value="Unassembled WGS sequence"/>
</dbReference>
<evidence type="ECO:0000259" key="2">
    <source>
        <dbReference type="Pfam" id="PF14501"/>
    </source>
</evidence>
<dbReference type="CDD" id="cd16935">
    <property type="entry name" value="HATPase_AgrC-ComD-like"/>
    <property type="match status" value="1"/>
</dbReference>
<sequence length="276" mass="32220">MRKNIKLIPLFLFLFVFQLLYFLSTIYTEKIDHMFLILAVFMVLICILLYCVLSDVLKKSNTEMELAFLQKQKQLKQEQDYSLQIRRQDTRDFQIKTVQGLQDFQSLLEQEKYEQADTAIRNLNQTFQKERFHPYCQNNLLQAILEGKRLRAEQKHIQVSYEILLPEKISINTTDLSSIFFNLLDNAIEACSASGNPDPEIRLSANISNGFLTVYMHNTKNPMQTFTHKTTKSEPGAHGYGLSIIEDICQKYNGSYQWIDHNNTFDSIVLLQIKNL</sequence>
<feature type="transmembrane region" description="Helical" evidence="1">
    <location>
        <begin position="33"/>
        <end position="53"/>
    </location>
</feature>
<dbReference type="GO" id="GO:0042802">
    <property type="term" value="F:identical protein binding"/>
    <property type="evidence" value="ECO:0007669"/>
    <property type="project" value="TreeGrafter"/>
</dbReference>
<dbReference type="RefSeq" id="WP_055053339.1">
    <property type="nucleotide sequence ID" value="NZ_AP031426.1"/>
</dbReference>
<keyword evidence="3" id="KW-0808">Transferase</keyword>
<feature type="domain" description="Sensor histidine kinase NatK-like C-terminal" evidence="2">
    <location>
        <begin position="172"/>
        <end position="270"/>
    </location>
</feature>
<dbReference type="AlphaFoldDB" id="A0A173ZE38"/>
<evidence type="ECO:0000313" key="3">
    <source>
        <dbReference type="EMBL" id="CUN73949.1"/>
    </source>
</evidence>
<dbReference type="PANTHER" id="PTHR40448:SF1">
    <property type="entry name" value="TWO-COMPONENT SENSOR HISTIDINE KINASE"/>
    <property type="match status" value="1"/>
</dbReference>
<reference evidence="3 4" key="1">
    <citation type="submission" date="2015-09" db="EMBL/GenBank/DDBJ databases">
        <authorList>
            <consortium name="Pathogen Informatics"/>
        </authorList>
    </citation>
    <scope>NUCLEOTIDE SEQUENCE [LARGE SCALE GENOMIC DNA]</scope>
    <source>
        <strain evidence="3 4">2789STDY5834863</strain>
    </source>
</reference>
<proteinExistence type="predicted"/>
<evidence type="ECO:0000256" key="1">
    <source>
        <dbReference type="SAM" id="Phobius"/>
    </source>
</evidence>
<dbReference type="eggNOG" id="COG3290">
    <property type="taxonomic scope" value="Bacteria"/>
</dbReference>
<dbReference type="InterPro" id="IPR032834">
    <property type="entry name" value="NatK-like_C"/>
</dbReference>
<feature type="transmembrane region" description="Helical" evidence="1">
    <location>
        <begin position="7"/>
        <end position="27"/>
    </location>
</feature>